<dbReference type="Proteomes" id="UP000273083">
    <property type="component" value="Unassembled WGS sequence"/>
</dbReference>
<evidence type="ECO:0000259" key="8">
    <source>
        <dbReference type="Pfam" id="PF06738"/>
    </source>
</evidence>
<keyword evidence="2" id="KW-1003">Cell membrane</keyword>
<organism evidence="9 10">
    <name type="scientific">Mobilisporobacter senegalensis</name>
    <dbReference type="NCBI Taxonomy" id="1329262"/>
    <lineage>
        <taxon>Bacteria</taxon>
        <taxon>Bacillati</taxon>
        <taxon>Bacillota</taxon>
        <taxon>Clostridia</taxon>
        <taxon>Lachnospirales</taxon>
        <taxon>Lachnospiraceae</taxon>
        <taxon>Mobilisporobacter</taxon>
    </lineage>
</organism>
<feature type="transmembrane region" description="Helical" evidence="7">
    <location>
        <begin position="141"/>
        <end position="158"/>
    </location>
</feature>
<feature type="transmembrane region" description="Helical" evidence="7">
    <location>
        <begin position="165"/>
        <end position="182"/>
    </location>
</feature>
<dbReference type="InterPro" id="IPR010619">
    <property type="entry name" value="ThrE-like_N"/>
</dbReference>
<comment type="similarity">
    <text evidence="6">Belongs to the ThrE exporter (TC 2.A.79) family.</text>
</comment>
<evidence type="ECO:0000256" key="2">
    <source>
        <dbReference type="ARBA" id="ARBA00022475"/>
    </source>
</evidence>
<protein>
    <submittedName>
        <fullName evidence="9">Uncharacterized membrane protein YjjP (DUF1212 family)</fullName>
    </submittedName>
</protein>
<dbReference type="AlphaFoldDB" id="A0A3N1XW93"/>
<comment type="caution">
    <text evidence="9">The sequence shown here is derived from an EMBL/GenBank/DDBJ whole genome shotgun (WGS) entry which is preliminary data.</text>
</comment>
<keyword evidence="5 7" id="KW-0472">Membrane</keyword>
<dbReference type="PANTHER" id="PTHR34390">
    <property type="entry name" value="UPF0442 PROTEIN YJJB-RELATED"/>
    <property type="match status" value="1"/>
</dbReference>
<sequence>MNYKLLMDIALLAGEIMLTSGAETYRVEDTMCRILRISNLERTEAFVTTTGIFATLDDISIDAITLVKRVSIRSTNLNLIYLVNDISRKLCNDEIDWVTAYQELKNINRKEHYPDILIWIMTVATSAFFSVVLGGDWKDCAISAVNGLFIVLWMMIAKKTEMSQFIVNMMASVLIAINTMIYVNFTGNHANNEIIIAGSIMPMVPGVAITNAVRDTLQGDYMSGATRAMEAFLIAASIAVGIGVGLALYSNGIGGSLL</sequence>
<comment type="subcellular location">
    <subcellularLocation>
        <location evidence="1">Cell membrane</location>
        <topology evidence="1">Multi-pass membrane protein</topology>
    </subcellularLocation>
</comment>
<dbReference type="InterPro" id="IPR050539">
    <property type="entry name" value="ThrE_Dicarb/AminoAcid_Exp"/>
</dbReference>
<dbReference type="GO" id="GO:0022857">
    <property type="term" value="F:transmembrane transporter activity"/>
    <property type="evidence" value="ECO:0007669"/>
    <property type="project" value="InterPro"/>
</dbReference>
<evidence type="ECO:0000256" key="5">
    <source>
        <dbReference type="ARBA" id="ARBA00023136"/>
    </source>
</evidence>
<dbReference type="GO" id="GO:0005886">
    <property type="term" value="C:plasma membrane"/>
    <property type="evidence" value="ECO:0007669"/>
    <property type="project" value="UniProtKB-SubCell"/>
</dbReference>
<name>A0A3N1XW93_9FIRM</name>
<accession>A0A3N1XW93</accession>
<proteinExistence type="inferred from homology"/>
<dbReference type="Pfam" id="PF06738">
    <property type="entry name" value="ThrE"/>
    <property type="match status" value="1"/>
</dbReference>
<dbReference type="PANTHER" id="PTHR34390:SF2">
    <property type="entry name" value="SUCCINATE TRANSPORTER SUBUNIT YJJP-RELATED"/>
    <property type="match status" value="1"/>
</dbReference>
<keyword evidence="3 7" id="KW-0812">Transmembrane</keyword>
<dbReference type="GO" id="GO:0015744">
    <property type="term" value="P:succinate transport"/>
    <property type="evidence" value="ECO:0007669"/>
    <property type="project" value="TreeGrafter"/>
</dbReference>
<evidence type="ECO:0000256" key="3">
    <source>
        <dbReference type="ARBA" id="ARBA00022692"/>
    </source>
</evidence>
<reference evidence="9 10" key="1">
    <citation type="submission" date="2018-11" db="EMBL/GenBank/DDBJ databases">
        <title>Genomic Encyclopedia of Type Strains, Phase IV (KMG-IV): sequencing the most valuable type-strain genomes for metagenomic binning, comparative biology and taxonomic classification.</title>
        <authorList>
            <person name="Goeker M."/>
        </authorList>
    </citation>
    <scope>NUCLEOTIDE SEQUENCE [LARGE SCALE GENOMIC DNA]</scope>
    <source>
        <strain evidence="9 10">DSM 26537</strain>
    </source>
</reference>
<feature type="transmembrane region" description="Helical" evidence="7">
    <location>
        <begin position="116"/>
        <end position="135"/>
    </location>
</feature>
<dbReference type="EMBL" id="RJVG01000002">
    <property type="protein sequence ID" value="ROR30548.1"/>
    <property type="molecule type" value="Genomic_DNA"/>
</dbReference>
<evidence type="ECO:0000256" key="7">
    <source>
        <dbReference type="SAM" id="Phobius"/>
    </source>
</evidence>
<feature type="transmembrane region" description="Helical" evidence="7">
    <location>
        <begin position="225"/>
        <end position="249"/>
    </location>
</feature>
<dbReference type="OrthoDB" id="9813917at2"/>
<evidence type="ECO:0000256" key="1">
    <source>
        <dbReference type="ARBA" id="ARBA00004651"/>
    </source>
</evidence>
<keyword evidence="4 7" id="KW-1133">Transmembrane helix</keyword>
<feature type="domain" description="Threonine/serine exporter-like N-terminal" evidence="8">
    <location>
        <begin position="8"/>
        <end position="249"/>
    </location>
</feature>
<keyword evidence="10" id="KW-1185">Reference proteome</keyword>
<evidence type="ECO:0000256" key="4">
    <source>
        <dbReference type="ARBA" id="ARBA00022989"/>
    </source>
</evidence>
<evidence type="ECO:0000313" key="10">
    <source>
        <dbReference type="Proteomes" id="UP000273083"/>
    </source>
</evidence>
<feature type="transmembrane region" description="Helical" evidence="7">
    <location>
        <begin position="194"/>
        <end position="213"/>
    </location>
</feature>
<dbReference type="RefSeq" id="WP_123608246.1">
    <property type="nucleotide sequence ID" value="NZ_RJVG01000002.1"/>
</dbReference>
<evidence type="ECO:0000313" key="9">
    <source>
        <dbReference type="EMBL" id="ROR30548.1"/>
    </source>
</evidence>
<evidence type="ECO:0000256" key="6">
    <source>
        <dbReference type="ARBA" id="ARBA00034125"/>
    </source>
</evidence>
<gene>
    <name evidence="9" type="ORF">EDD66_102200</name>
</gene>